<evidence type="ECO:0000313" key="7">
    <source>
        <dbReference type="EMBL" id="NYE21123.1"/>
    </source>
</evidence>
<organism evidence="7 8">
    <name type="scientific">Microbacterium immunditiarum</name>
    <dbReference type="NCBI Taxonomy" id="337480"/>
    <lineage>
        <taxon>Bacteria</taxon>
        <taxon>Bacillati</taxon>
        <taxon>Actinomycetota</taxon>
        <taxon>Actinomycetes</taxon>
        <taxon>Micrococcales</taxon>
        <taxon>Microbacteriaceae</taxon>
        <taxon>Microbacterium</taxon>
    </lineage>
</organism>
<evidence type="ECO:0000256" key="1">
    <source>
        <dbReference type="ARBA" id="ARBA00001917"/>
    </source>
</evidence>
<comment type="caution">
    <text evidence="7">The sequence shown here is derived from an EMBL/GenBank/DDBJ whole genome shotgun (WGS) entry which is preliminary data.</text>
</comment>
<name>A0A7Y9GR36_9MICO</name>
<dbReference type="PANTHER" id="PTHR43303">
    <property type="entry name" value="NADPH DEHYDROGENASE C23G7.10C-RELATED"/>
    <property type="match status" value="1"/>
</dbReference>
<evidence type="ECO:0000259" key="6">
    <source>
        <dbReference type="Pfam" id="PF00724"/>
    </source>
</evidence>
<dbReference type="CDD" id="cd02932">
    <property type="entry name" value="OYE_YqiM_FMN"/>
    <property type="match status" value="1"/>
</dbReference>
<dbReference type="Proteomes" id="UP000576969">
    <property type="component" value="Unassembled WGS sequence"/>
</dbReference>
<gene>
    <name evidence="7" type="ORF">BJ991_003151</name>
</gene>
<keyword evidence="2" id="KW-0285">Flavoprotein</keyword>
<dbReference type="GO" id="GO:0003959">
    <property type="term" value="F:NADPH dehydrogenase activity"/>
    <property type="evidence" value="ECO:0007669"/>
    <property type="project" value="InterPro"/>
</dbReference>
<evidence type="ECO:0000256" key="2">
    <source>
        <dbReference type="ARBA" id="ARBA00022630"/>
    </source>
</evidence>
<dbReference type="EMBL" id="JACCBV010000001">
    <property type="protein sequence ID" value="NYE21123.1"/>
    <property type="molecule type" value="Genomic_DNA"/>
</dbReference>
<evidence type="ECO:0000256" key="3">
    <source>
        <dbReference type="ARBA" id="ARBA00022643"/>
    </source>
</evidence>
<sequence length="366" mass="39703">MSTSAGGAETLFSAFTIRGLTIPNRIVMSPMCMYTSGGDGRPTDWHVVHLGSRAAGGTGLVFTEATAVSADGRITPGDLGIWSDEHVDGHRRLTAAVAAHGAVPGIQIAHAGRKGGRTRPWEGNRPLPREAWGQVLAPSAEPFKPDWHLPTAMTTSDIEGIVSDFSVAARRAHEAGYRVLEGHFAHGYLMHQFLSPLANRRTDRYGGSLENRARLPLAVARAMRQAWPDDLPLFIRLSMIDWLPGGISLDETVQVASWMRDEGVDLIDGTSSGILPGEAIPEEPLYHLGMAGEVRRRARIATSAVGRVRTTSEACEALRSGNADLVFIGRAILQDAYWARRAERELGAENLVGVPVQYRRATQHLL</sequence>
<keyword evidence="4" id="KW-0521">NADP</keyword>
<dbReference type="InterPro" id="IPR013785">
    <property type="entry name" value="Aldolase_TIM"/>
</dbReference>
<dbReference type="Pfam" id="PF00724">
    <property type="entry name" value="Oxidored_FMN"/>
    <property type="match status" value="1"/>
</dbReference>
<evidence type="ECO:0000313" key="8">
    <source>
        <dbReference type="Proteomes" id="UP000576969"/>
    </source>
</evidence>
<comment type="cofactor">
    <cofactor evidence="1">
        <name>FMN</name>
        <dbReference type="ChEBI" id="CHEBI:58210"/>
    </cofactor>
</comment>
<dbReference type="InterPro" id="IPR044152">
    <property type="entry name" value="YqjM-like"/>
</dbReference>
<protein>
    <submittedName>
        <fullName evidence="7">2,4-dienoyl-CoA reductase-like NADH-dependent reductase (Old Yellow Enzyme family)</fullName>
    </submittedName>
</protein>
<keyword evidence="5" id="KW-0560">Oxidoreductase</keyword>
<evidence type="ECO:0000256" key="5">
    <source>
        <dbReference type="ARBA" id="ARBA00023002"/>
    </source>
</evidence>
<dbReference type="AlphaFoldDB" id="A0A7Y9GR36"/>
<dbReference type="SUPFAM" id="SSF51395">
    <property type="entry name" value="FMN-linked oxidoreductases"/>
    <property type="match status" value="1"/>
</dbReference>
<evidence type="ECO:0000256" key="4">
    <source>
        <dbReference type="ARBA" id="ARBA00022857"/>
    </source>
</evidence>
<feature type="domain" description="NADH:flavin oxidoreductase/NADH oxidase N-terminal" evidence="6">
    <location>
        <begin position="11"/>
        <end position="346"/>
    </location>
</feature>
<keyword evidence="8" id="KW-1185">Reference proteome</keyword>
<dbReference type="GO" id="GO:0050661">
    <property type="term" value="F:NADP binding"/>
    <property type="evidence" value="ECO:0007669"/>
    <property type="project" value="InterPro"/>
</dbReference>
<keyword evidence="3" id="KW-0288">FMN</keyword>
<reference evidence="7 8" key="1">
    <citation type="submission" date="2020-07" db="EMBL/GenBank/DDBJ databases">
        <title>Sequencing the genomes of 1000 actinobacteria strains.</title>
        <authorList>
            <person name="Klenk H.-P."/>
        </authorList>
    </citation>
    <scope>NUCLEOTIDE SEQUENCE [LARGE SCALE GENOMIC DNA]</scope>
    <source>
        <strain evidence="7 8">DSM 24662</strain>
    </source>
</reference>
<dbReference type="GO" id="GO:0010181">
    <property type="term" value="F:FMN binding"/>
    <property type="evidence" value="ECO:0007669"/>
    <property type="project" value="InterPro"/>
</dbReference>
<accession>A0A7Y9GR36</accession>
<proteinExistence type="predicted"/>
<dbReference type="RefSeq" id="WP_218852960.1">
    <property type="nucleotide sequence ID" value="NZ_JACCBV010000001.1"/>
</dbReference>
<dbReference type="InterPro" id="IPR001155">
    <property type="entry name" value="OxRdtase_FMN_N"/>
</dbReference>
<dbReference type="Gene3D" id="3.20.20.70">
    <property type="entry name" value="Aldolase class I"/>
    <property type="match status" value="1"/>
</dbReference>
<dbReference type="PANTHER" id="PTHR43303:SF4">
    <property type="entry name" value="NADPH DEHYDROGENASE C23G7.10C-RELATED"/>
    <property type="match status" value="1"/>
</dbReference>